<comment type="subcellular location">
    <subcellularLocation>
        <location evidence="2">Mitochondrion matrix</location>
    </subcellularLocation>
</comment>
<comment type="function">
    <text evidence="1">Substrate recognition and binding subunit of the essential mitochondrial processing protease (MPP), which cleaves the mitochondrial sequence off newly imported precursors proteins.</text>
</comment>
<dbReference type="Proteomes" id="UP000242188">
    <property type="component" value="Unassembled WGS sequence"/>
</dbReference>
<dbReference type="OrthoDB" id="277191at2759"/>
<evidence type="ECO:0000256" key="2">
    <source>
        <dbReference type="ARBA" id="ARBA00004305"/>
    </source>
</evidence>
<dbReference type="FunFam" id="3.30.830.10:FF:000014">
    <property type="entry name" value="Mitochondrial-processing peptidase alpha subunit, mitochondrial"/>
    <property type="match status" value="1"/>
</dbReference>
<gene>
    <name evidence="12" type="ORF">KP79_PYT04214</name>
</gene>
<dbReference type="InterPro" id="IPR050361">
    <property type="entry name" value="MPP/UQCRC_Complex"/>
</dbReference>
<evidence type="ECO:0000256" key="9">
    <source>
        <dbReference type="RuleBase" id="RU004447"/>
    </source>
</evidence>
<dbReference type="PANTHER" id="PTHR11851:SF49">
    <property type="entry name" value="MITOCHONDRIAL-PROCESSING PEPTIDASE SUBUNIT ALPHA"/>
    <property type="match status" value="1"/>
</dbReference>
<evidence type="ECO:0000256" key="4">
    <source>
        <dbReference type="ARBA" id="ARBA00016741"/>
    </source>
</evidence>
<dbReference type="Gene3D" id="3.30.830.10">
    <property type="entry name" value="Metalloenzyme, LuxS/M16 peptidase-like"/>
    <property type="match status" value="2"/>
</dbReference>
<evidence type="ECO:0000256" key="1">
    <source>
        <dbReference type="ARBA" id="ARBA00002123"/>
    </source>
</evidence>
<dbReference type="InterPro" id="IPR001431">
    <property type="entry name" value="Pept_M16_Zn_BS"/>
</dbReference>
<keyword evidence="5" id="KW-0809">Transit peptide</keyword>
<dbReference type="GO" id="GO:0004222">
    <property type="term" value="F:metalloendopeptidase activity"/>
    <property type="evidence" value="ECO:0007669"/>
    <property type="project" value="InterPro"/>
</dbReference>
<evidence type="ECO:0000256" key="7">
    <source>
        <dbReference type="ARBA" id="ARBA00030006"/>
    </source>
</evidence>
<proteinExistence type="inferred from homology"/>
<dbReference type="SUPFAM" id="SSF63411">
    <property type="entry name" value="LuxS/MPP-like metallohydrolase"/>
    <property type="match status" value="2"/>
</dbReference>
<dbReference type="InterPro" id="IPR011249">
    <property type="entry name" value="Metalloenz_LuxS/M16"/>
</dbReference>
<evidence type="ECO:0000259" key="10">
    <source>
        <dbReference type="Pfam" id="PF00675"/>
    </source>
</evidence>
<name>A0A210Q4Q1_MIZYE</name>
<dbReference type="Pfam" id="PF05193">
    <property type="entry name" value="Peptidase_M16_C"/>
    <property type="match status" value="1"/>
</dbReference>
<dbReference type="InterPro" id="IPR011765">
    <property type="entry name" value="Pept_M16_N"/>
</dbReference>
<evidence type="ECO:0000256" key="6">
    <source>
        <dbReference type="ARBA" id="ARBA00023128"/>
    </source>
</evidence>
<evidence type="ECO:0000256" key="8">
    <source>
        <dbReference type="ARBA" id="ARBA00032315"/>
    </source>
</evidence>
<dbReference type="PANTHER" id="PTHR11851">
    <property type="entry name" value="METALLOPROTEASE"/>
    <property type="match status" value="1"/>
</dbReference>
<organism evidence="12 13">
    <name type="scientific">Mizuhopecten yessoensis</name>
    <name type="common">Japanese scallop</name>
    <name type="synonym">Patinopecten yessoensis</name>
    <dbReference type="NCBI Taxonomy" id="6573"/>
    <lineage>
        <taxon>Eukaryota</taxon>
        <taxon>Metazoa</taxon>
        <taxon>Spiralia</taxon>
        <taxon>Lophotrochozoa</taxon>
        <taxon>Mollusca</taxon>
        <taxon>Bivalvia</taxon>
        <taxon>Autobranchia</taxon>
        <taxon>Pteriomorphia</taxon>
        <taxon>Pectinida</taxon>
        <taxon>Pectinoidea</taxon>
        <taxon>Pectinidae</taxon>
        <taxon>Mizuhopecten</taxon>
    </lineage>
</organism>
<feature type="domain" description="Peptidase M16 C-terminal" evidence="11">
    <location>
        <begin position="230"/>
        <end position="433"/>
    </location>
</feature>
<dbReference type="GO" id="GO:0006627">
    <property type="term" value="P:protein processing involved in protein targeting to mitochondrion"/>
    <property type="evidence" value="ECO:0007669"/>
    <property type="project" value="TreeGrafter"/>
</dbReference>
<dbReference type="Pfam" id="PF00675">
    <property type="entry name" value="Peptidase_M16"/>
    <property type="match status" value="1"/>
</dbReference>
<reference evidence="12 13" key="1">
    <citation type="journal article" date="2017" name="Nat. Ecol. Evol.">
        <title>Scallop genome provides insights into evolution of bilaterian karyotype and development.</title>
        <authorList>
            <person name="Wang S."/>
            <person name="Zhang J."/>
            <person name="Jiao W."/>
            <person name="Li J."/>
            <person name="Xun X."/>
            <person name="Sun Y."/>
            <person name="Guo X."/>
            <person name="Huan P."/>
            <person name="Dong B."/>
            <person name="Zhang L."/>
            <person name="Hu X."/>
            <person name="Sun X."/>
            <person name="Wang J."/>
            <person name="Zhao C."/>
            <person name="Wang Y."/>
            <person name="Wang D."/>
            <person name="Huang X."/>
            <person name="Wang R."/>
            <person name="Lv J."/>
            <person name="Li Y."/>
            <person name="Zhang Z."/>
            <person name="Liu B."/>
            <person name="Lu W."/>
            <person name="Hui Y."/>
            <person name="Liang J."/>
            <person name="Zhou Z."/>
            <person name="Hou R."/>
            <person name="Li X."/>
            <person name="Liu Y."/>
            <person name="Li H."/>
            <person name="Ning X."/>
            <person name="Lin Y."/>
            <person name="Zhao L."/>
            <person name="Xing Q."/>
            <person name="Dou J."/>
            <person name="Li Y."/>
            <person name="Mao J."/>
            <person name="Guo H."/>
            <person name="Dou H."/>
            <person name="Li T."/>
            <person name="Mu C."/>
            <person name="Jiang W."/>
            <person name="Fu Q."/>
            <person name="Fu X."/>
            <person name="Miao Y."/>
            <person name="Liu J."/>
            <person name="Yu Q."/>
            <person name="Li R."/>
            <person name="Liao H."/>
            <person name="Li X."/>
            <person name="Kong Y."/>
            <person name="Jiang Z."/>
            <person name="Chourrout D."/>
            <person name="Li R."/>
            <person name="Bao Z."/>
        </authorList>
    </citation>
    <scope>NUCLEOTIDE SEQUENCE [LARGE SCALE GENOMIC DNA]</scope>
    <source>
        <strain evidence="12 13">PY_sf001</strain>
    </source>
</reference>
<dbReference type="EMBL" id="NEDP02005024">
    <property type="protein sequence ID" value="OWF43713.1"/>
    <property type="molecule type" value="Genomic_DNA"/>
</dbReference>
<dbReference type="STRING" id="6573.A0A210Q4Q1"/>
<dbReference type="GO" id="GO:0046872">
    <property type="term" value="F:metal ion binding"/>
    <property type="evidence" value="ECO:0007669"/>
    <property type="project" value="InterPro"/>
</dbReference>
<protein>
    <recommendedName>
        <fullName evidence="4">Mitochondrial-processing peptidase subunit alpha</fullName>
    </recommendedName>
    <alternativeName>
        <fullName evidence="7">Alpha-MPP</fullName>
    </alternativeName>
    <alternativeName>
        <fullName evidence="8">Inactive zinc metalloprotease alpha</fullName>
    </alternativeName>
</protein>
<evidence type="ECO:0000313" key="12">
    <source>
        <dbReference type="EMBL" id="OWF43713.1"/>
    </source>
</evidence>
<comment type="similarity">
    <text evidence="3 9">Belongs to the peptidase M16 family.</text>
</comment>
<dbReference type="InterPro" id="IPR007863">
    <property type="entry name" value="Peptidase_M16_C"/>
</dbReference>
<evidence type="ECO:0000256" key="3">
    <source>
        <dbReference type="ARBA" id="ARBA00007261"/>
    </source>
</evidence>
<dbReference type="GO" id="GO:0005759">
    <property type="term" value="C:mitochondrial matrix"/>
    <property type="evidence" value="ECO:0007669"/>
    <property type="project" value="UniProtKB-SubCell"/>
</dbReference>
<accession>A0A210Q4Q1</accession>
<evidence type="ECO:0000259" key="11">
    <source>
        <dbReference type="Pfam" id="PF05193"/>
    </source>
</evidence>
<comment type="caution">
    <text evidence="12">The sequence shown here is derived from an EMBL/GenBank/DDBJ whole genome shotgun (WGS) entry which is preliminary data.</text>
</comment>
<keyword evidence="13" id="KW-1185">Reference proteome</keyword>
<dbReference type="PROSITE" id="PS00143">
    <property type="entry name" value="INSULINASE"/>
    <property type="match status" value="1"/>
</dbReference>
<keyword evidence="6" id="KW-0496">Mitochondrion</keyword>
<dbReference type="AlphaFoldDB" id="A0A210Q4Q1"/>
<sequence>MATPMWTRTVRQGCCRLCLLQNVKPRKFSSKGQAPSGFSKVSLSKRLPGLPLPKYATVENQKQVTQVTTLENGLRVASENKFGHFCTVGVLVDSGSRYEVAYPSGISHVLEKLAFNSTTQYSREQIFEILEKHGGITDCMSARDTLIYAMSAESTALPLLSNILAEVTLRPQFTEQEIEDTRNIVEYELESVETNPQPEPILIELSHAAAYQNNTLGLPKLCPKETIPIIDRSTLLSYMYHHHTPDRMVVAGVGVDHQQFVEAVKESFLNKQPVWQDDPKLIHPSAACDKSVAQYTGGDVRVNKDLSDVSLGPNPMPDLAHLVIGLESCSHKEEDFVAFCVLNILLGGGSSFSSGGPGKGMYTRLYTNVLNRYHWINSASAVNNAYEDTGFFCIHCSSHPDRVSKIICKLILFVIIVYTMYLQDELERAKTQLQSMLLMNLEMRPVMFEDVGRQVLANGYRRPVEYYFEAIGKITAADVQRVGSRMLKTKLSVAAYGNLKKLPSYEDMQSLLSGKTSFYKQYNPFRMMR</sequence>
<evidence type="ECO:0000256" key="5">
    <source>
        <dbReference type="ARBA" id="ARBA00022946"/>
    </source>
</evidence>
<evidence type="ECO:0000313" key="13">
    <source>
        <dbReference type="Proteomes" id="UP000242188"/>
    </source>
</evidence>
<feature type="domain" description="Peptidase M16 N-terminal" evidence="10">
    <location>
        <begin position="75"/>
        <end position="224"/>
    </location>
</feature>